<name>A0A9D2JY60_9LACT</name>
<gene>
    <name evidence="1" type="ORF">H9808_07805</name>
</gene>
<dbReference type="Proteomes" id="UP000824106">
    <property type="component" value="Unassembled WGS sequence"/>
</dbReference>
<proteinExistence type="predicted"/>
<reference evidence="1" key="2">
    <citation type="submission" date="2021-04" db="EMBL/GenBank/DDBJ databases">
        <authorList>
            <person name="Gilroy R."/>
        </authorList>
    </citation>
    <scope>NUCLEOTIDE SEQUENCE</scope>
    <source>
        <strain evidence="1">CHK169-4300</strain>
    </source>
</reference>
<reference evidence="1" key="1">
    <citation type="journal article" date="2021" name="PeerJ">
        <title>Extensive microbial diversity within the chicken gut microbiome revealed by metagenomics and culture.</title>
        <authorList>
            <person name="Gilroy R."/>
            <person name="Ravi A."/>
            <person name="Getino M."/>
            <person name="Pursley I."/>
            <person name="Horton D.L."/>
            <person name="Alikhan N.F."/>
            <person name="Baker D."/>
            <person name="Gharbi K."/>
            <person name="Hall N."/>
            <person name="Watson M."/>
            <person name="Adriaenssens E.M."/>
            <person name="Foster-Nyarko E."/>
            <person name="Jarju S."/>
            <person name="Secka A."/>
            <person name="Antonio M."/>
            <person name="Oren A."/>
            <person name="Chaudhuri R.R."/>
            <person name="La Ragione R."/>
            <person name="Hildebrand F."/>
            <person name="Pallen M.J."/>
        </authorList>
    </citation>
    <scope>NUCLEOTIDE SEQUENCE</scope>
    <source>
        <strain evidence="1">CHK169-4300</strain>
    </source>
</reference>
<evidence type="ECO:0000313" key="1">
    <source>
        <dbReference type="EMBL" id="HIZ71646.1"/>
    </source>
</evidence>
<dbReference type="EMBL" id="DXAZ01000125">
    <property type="protein sequence ID" value="HIZ71646.1"/>
    <property type="molecule type" value="Genomic_DNA"/>
</dbReference>
<sequence length="66" mass="7740">MSKKKKEQKKSKTEKISEQKAFDFYFVAGYTSGGIPYGIKMEDAKDRGLLEEDKKYLKAFEEDYPF</sequence>
<dbReference type="AlphaFoldDB" id="A0A9D2JY60"/>
<organism evidence="1 2">
    <name type="scientific">Candidatus Atopostipes pullistercoris</name>
    <dbReference type="NCBI Taxonomy" id="2838467"/>
    <lineage>
        <taxon>Bacteria</taxon>
        <taxon>Bacillati</taxon>
        <taxon>Bacillota</taxon>
        <taxon>Bacilli</taxon>
        <taxon>Lactobacillales</taxon>
        <taxon>Carnobacteriaceae</taxon>
        <taxon>Atopostipes</taxon>
    </lineage>
</organism>
<accession>A0A9D2JY60</accession>
<protein>
    <submittedName>
        <fullName evidence="1">Uncharacterized protein</fullName>
    </submittedName>
</protein>
<evidence type="ECO:0000313" key="2">
    <source>
        <dbReference type="Proteomes" id="UP000824106"/>
    </source>
</evidence>
<comment type="caution">
    <text evidence="1">The sequence shown here is derived from an EMBL/GenBank/DDBJ whole genome shotgun (WGS) entry which is preliminary data.</text>
</comment>